<dbReference type="PANTHER" id="PTHR10545">
    <property type="entry name" value="DIAMINE N-ACETYLTRANSFERASE"/>
    <property type="match status" value="1"/>
</dbReference>
<evidence type="ECO:0000256" key="2">
    <source>
        <dbReference type="ARBA" id="ARBA00022679"/>
    </source>
</evidence>
<keyword evidence="3" id="KW-0012">Acyltransferase</keyword>
<dbReference type="InterPro" id="IPR000182">
    <property type="entry name" value="GNAT_dom"/>
</dbReference>
<proteinExistence type="inferred from homology"/>
<accession>A0ABD2WG56</accession>
<dbReference type="PANTHER" id="PTHR10545:SF29">
    <property type="entry name" value="GH14572P-RELATED"/>
    <property type="match status" value="1"/>
</dbReference>
<evidence type="ECO:0000313" key="6">
    <source>
        <dbReference type="EMBL" id="KAL3392026.1"/>
    </source>
</evidence>
<comment type="caution">
    <text evidence="6">The sequence shown here is derived from an EMBL/GenBank/DDBJ whole genome shotgun (WGS) entry which is preliminary data.</text>
</comment>
<organism evidence="6 7">
    <name type="scientific">Trichogramma kaykai</name>
    <dbReference type="NCBI Taxonomy" id="54128"/>
    <lineage>
        <taxon>Eukaryota</taxon>
        <taxon>Metazoa</taxon>
        <taxon>Ecdysozoa</taxon>
        <taxon>Arthropoda</taxon>
        <taxon>Hexapoda</taxon>
        <taxon>Insecta</taxon>
        <taxon>Pterygota</taxon>
        <taxon>Neoptera</taxon>
        <taxon>Endopterygota</taxon>
        <taxon>Hymenoptera</taxon>
        <taxon>Apocrita</taxon>
        <taxon>Proctotrupomorpha</taxon>
        <taxon>Chalcidoidea</taxon>
        <taxon>Trichogrammatidae</taxon>
        <taxon>Trichogramma</taxon>
    </lineage>
</organism>
<feature type="transmembrane region" description="Helical" evidence="4">
    <location>
        <begin position="58"/>
        <end position="77"/>
    </location>
</feature>
<dbReference type="Gene3D" id="3.40.630.30">
    <property type="match status" value="2"/>
</dbReference>
<dbReference type="InterPro" id="IPR051016">
    <property type="entry name" value="Diverse_Substrate_AcTransf"/>
</dbReference>
<keyword evidence="4" id="KW-0472">Membrane</keyword>
<dbReference type="CDD" id="cd04301">
    <property type="entry name" value="NAT_SF"/>
    <property type="match status" value="1"/>
</dbReference>
<evidence type="ECO:0000256" key="3">
    <source>
        <dbReference type="ARBA" id="ARBA00023315"/>
    </source>
</evidence>
<dbReference type="PROSITE" id="PS51186">
    <property type="entry name" value="GNAT"/>
    <property type="match status" value="1"/>
</dbReference>
<dbReference type="EMBL" id="JBJJXI010000107">
    <property type="protein sequence ID" value="KAL3392026.1"/>
    <property type="molecule type" value="Genomic_DNA"/>
</dbReference>
<dbReference type="Pfam" id="PF00583">
    <property type="entry name" value="Acetyltransf_1"/>
    <property type="match status" value="1"/>
</dbReference>
<dbReference type="GO" id="GO:0008080">
    <property type="term" value="F:N-acetyltransferase activity"/>
    <property type="evidence" value="ECO:0007669"/>
    <property type="project" value="UniProtKB-ARBA"/>
</dbReference>
<keyword evidence="4" id="KW-0812">Transmembrane</keyword>
<feature type="domain" description="N-acetyltransferase" evidence="5">
    <location>
        <begin position="6"/>
        <end position="156"/>
    </location>
</feature>
<comment type="similarity">
    <text evidence="1">Belongs to the acetyltransferase family.</text>
</comment>
<name>A0ABD2WG56_9HYME</name>
<keyword evidence="4" id="KW-1133">Transmembrane helix</keyword>
<evidence type="ECO:0000259" key="5">
    <source>
        <dbReference type="PROSITE" id="PS51186"/>
    </source>
</evidence>
<dbReference type="InterPro" id="IPR016181">
    <property type="entry name" value="Acyl_CoA_acyltransferase"/>
</dbReference>
<keyword evidence="7" id="KW-1185">Reference proteome</keyword>
<evidence type="ECO:0000313" key="7">
    <source>
        <dbReference type="Proteomes" id="UP001627154"/>
    </source>
</evidence>
<dbReference type="Proteomes" id="UP001627154">
    <property type="component" value="Unassembled WGS sequence"/>
</dbReference>
<gene>
    <name evidence="6" type="ORF">TKK_013352</name>
</gene>
<reference evidence="6 7" key="1">
    <citation type="journal article" date="2024" name="bioRxiv">
        <title>A reference genome for Trichogramma kaykai: A tiny desert-dwelling parasitoid wasp with competing sex-ratio distorters.</title>
        <authorList>
            <person name="Culotta J."/>
            <person name="Lindsey A.R."/>
        </authorList>
    </citation>
    <scope>NUCLEOTIDE SEQUENCE [LARGE SCALE GENOMIC DNA]</scope>
    <source>
        <strain evidence="6 7">KSX58</strain>
    </source>
</reference>
<dbReference type="FunFam" id="3.40.630.30:FF:000064">
    <property type="entry name" value="GNAT family acetyltransferase"/>
    <property type="match status" value="1"/>
</dbReference>
<keyword evidence="2" id="KW-0808">Transferase</keyword>
<sequence length="317" mass="36573">MNFVDLEIRKAKPEDCIRIRELIQELADYEQMPNGPKIDYKTLQRDGFGSKKPLYECYVAVVFGEIVGYALYFWIYYSLGRKALHLEDLYVTPFHRLKNIGSKLFSAVAKKNFNENGQFLDFSVLSWNPAETFYLSKGSKDLTNDEDWQMYRFDRATLQALAENIADSEYVATEIGNFNAIAQLAKEALPHTRSKYEVKKLKSVSDTEGSNSSGARCLAVFSGNGEVVAYALYCYAYSTWEGKSMYLQEFPQWDVGNQIRLCLLRALAKKARDDGCSRIDFWKKHQLEDILLLSSHGAKNLTHSEMWHLYRLFELKK</sequence>
<dbReference type="SUPFAM" id="SSF55729">
    <property type="entry name" value="Acyl-CoA N-acyltransferases (Nat)"/>
    <property type="match status" value="1"/>
</dbReference>
<evidence type="ECO:0000256" key="1">
    <source>
        <dbReference type="ARBA" id="ARBA00008694"/>
    </source>
</evidence>
<evidence type="ECO:0000256" key="4">
    <source>
        <dbReference type="SAM" id="Phobius"/>
    </source>
</evidence>
<dbReference type="AlphaFoldDB" id="A0ABD2WG56"/>
<protein>
    <recommendedName>
        <fullName evidence="5">N-acetyltransferase domain-containing protein</fullName>
    </recommendedName>
</protein>